<name>A0A7W8I0A6_9CAUL</name>
<dbReference type="RefSeq" id="WP_183254677.1">
    <property type="nucleotide sequence ID" value="NZ_BAAAFF010000002.1"/>
</dbReference>
<proteinExistence type="predicted"/>
<reference evidence="1 2" key="1">
    <citation type="submission" date="2020-08" db="EMBL/GenBank/DDBJ databases">
        <title>Genomic Encyclopedia of Type Strains, Phase IV (KMG-IV): sequencing the most valuable type-strain genomes for metagenomic binning, comparative biology and taxonomic classification.</title>
        <authorList>
            <person name="Goeker M."/>
        </authorList>
    </citation>
    <scope>NUCLEOTIDE SEQUENCE [LARGE SCALE GENOMIC DNA]</scope>
    <source>
        <strain evidence="1 2">DSM 25335</strain>
    </source>
</reference>
<evidence type="ECO:0000313" key="2">
    <source>
        <dbReference type="Proteomes" id="UP000566663"/>
    </source>
</evidence>
<dbReference type="PANTHER" id="PTHR35175">
    <property type="entry name" value="DUF1289 DOMAIN-CONTAINING PROTEIN"/>
    <property type="match status" value="1"/>
</dbReference>
<dbReference type="InterPro" id="IPR010710">
    <property type="entry name" value="DUF1289"/>
</dbReference>
<dbReference type="Pfam" id="PF06945">
    <property type="entry name" value="DUF1289"/>
    <property type="match status" value="1"/>
</dbReference>
<gene>
    <name evidence="1" type="ORF">HNQ67_001893</name>
</gene>
<evidence type="ECO:0000313" key="1">
    <source>
        <dbReference type="EMBL" id="MBB5292373.1"/>
    </source>
</evidence>
<keyword evidence="2" id="KW-1185">Reference proteome</keyword>
<organism evidence="1 2">
    <name type="scientific">Brevundimonas basaltis</name>
    <dbReference type="NCBI Taxonomy" id="472166"/>
    <lineage>
        <taxon>Bacteria</taxon>
        <taxon>Pseudomonadati</taxon>
        <taxon>Pseudomonadota</taxon>
        <taxon>Alphaproteobacteria</taxon>
        <taxon>Caulobacterales</taxon>
        <taxon>Caulobacteraceae</taxon>
        <taxon>Brevundimonas</taxon>
    </lineage>
</organism>
<dbReference type="EMBL" id="JACHFZ010000003">
    <property type="protein sequence ID" value="MBB5292373.1"/>
    <property type="molecule type" value="Genomic_DNA"/>
</dbReference>
<sequence>MSAPPSLPGPPRSIATPCVKVCIVDGASGLCLGCWRTLSEIGGWSSLSDAERARIMAELPAREATGGRQQATEDSK</sequence>
<comment type="caution">
    <text evidence="1">The sequence shown here is derived from an EMBL/GenBank/DDBJ whole genome shotgun (WGS) entry which is preliminary data.</text>
</comment>
<evidence type="ECO:0008006" key="3">
    <source>
        <dbReference type="Google" id="ProtNLM"/>
    </source>
</evidence>
<protein>
    <recommendedName>
        <fullName evidence="3">DUF1289 domain-containing protein</fullName>
    </recommendedName>
</protein>
<accession>A0A7W8I0A6</accession>
<dbReference type="Proteomes" id="UP000566663">
    <property type="component" value="Unassembled WGS sequence"/>
</dbReference>
<dbReference type="AlphaFoldDB" id="A0A7W8I0A6"/>
<dbReference type="PANTHER" id="PTHR35175:SF2">
    <property type="entry name" value="DUF1289 DOMAIN-CONTAINING PROTEIN"/>
    <property type="match status" value="1"/>
</dbReference>